<dbReference type="EMBL" id="CP001229">
    <property type="protein sequence ID" value="ACN99360.1"/>
    <property type="molecule type" value="Genomic_DNA"/>
</dbReference>
<evidence type="ECO:0000313" key="1">
    <source>
        <dbReference type="EMBL" id="ACN99360.1"/>
    </source>
</evidence>
<dbReference type="AlphaFoldDB" id="C1DT98"/>
<gene>
    <name evidence="1" type="ordered locus">SULAZ_0341</name>
</gene>
<dbReference type="KEGG" id="saf:SULAZ_0341"/>
<protein>
    <submittedName>
        <fullName evidence="1">Uncharacterized protein</fullName>
    </submittedName>
</protein>
<accession>C1DT98</accession>
<name>C1DT98_SULAA</name>
<reference evidence="1 2" key="1">
    <citation type="journal article" date="2009" name="J. Bacteriol.">
        <title>Complete and draft genome sequences of six members of the Aquificales.</title>
        <authorList>
            <person name="Reysenbach A.L."/>
            <person name="Hamamura N."/>
            <person name="Podar M."/>
            <person name="Griffiths E."/>
            <person name="Ferreira S."/>
            <person name="Hochstein R."/>
            <person name="Heidelberg J."/>
            <person name="Johnson J."/>
            <person name="Mead D."/>
            <person name="Pohorille A."/>
            <person name="Sarmiento M."/>
            <person name="Schweighofer K."/>
            <person name="Seshadri R."/>
            <person name="Voytek M.A."/>
        </authorList>
    </citation>
    <scope>NUCLEOTIDE SEQUENCE [LARGE SCALE GENOMIC DNA]</scope>
    <source>
        <strain evidence="2">Az-Fu1 / DSM 15241 / OCM 825</strain>
    </source>
</reference>
<dbReference type="RefSeq" id="WP_012674678.1">
    <property type="nucleotide sequence ID" value="NC_012438.1"/>
</dbReference>
<dbReference type="STRING" id="204536.SULAZ_0341"/>
<dbReference type="HOGENOM" id="CLU_3030740_0_0_0"/>
<dbReference type="Proteomes" id="UP000001369">
    <property type="component" value="Chromosome"/>
</dbReference>
<dbReference type="Gene3D" id="1.20.120.330">
    <property type="entry name" value="Nucleotidyltransferases domain 2"/>
    <property type="match status" value="1"/>
</dbReference>
<organism evidence="1 2">
    <name type="scientific">Sulfurihydrogenibium azorense (strain DSM 15241 / OCM 825 / Az-Fu1)</name>
    <dbReference type="NCBI Taxonomy" id="204536"/>
    <lineage>
        <taxon>Bacteria</taxon>
        <taxon>Pseudomonadati</taxon>
        <taxon>Aquificota</taxon>
        <taxon>Aquificia</taxon>
        <taxon>Aquificales</taxon>
        <taxon>Hydrogenothermaceae</taxon>
        <taxon>Sulfurihydrogenibium</taxon>
    </lineage>
</organism>
<dbReference type="SUPFAM" id="SSF81593">
    <property type="entry name" value="Nucleotidyltransferase substrate binding subunit/domain"/>
    <property type="match status" value="1"/>
</dbReference>
<evidence type="ECO:0000313" key="2">
    <source>
        <dbReference type="Proteomes" id="UP000001369"/>
    </source>
</evidence>
<keyword evidence="2" id="KW-1185">Reference proteome</keyword>
<proteinExistence type="predicted"/>
<sequence>MNYNNSWSEFRKVRNLLAHDYPDEIEEKIEAINYLIEKTPLLIDVVKKIENKIKR</sequence>